<feature type="non-terminal residue" evidence="1">
    <location>
        <position position="148"/>
    </location>
</feature>
<dbReference type="AlphaFoldDB" id="A0A103ZJX7"/>
<evidence type="ECO:0000313" key="1">
    <source>
        <dbReference type="EMBL" id="KVK81189.1"/>
    </source>
</evidence>
<dbReference type="Proteomes" id="UP000069001">
    <property type="component" value="Unassembled WGS sequence"/>
</dbReference>
<organism evidence="1 2">
    <name type="scientific">Burkholderia cepacia</name>
    <name type="common">Pseudomonas cepacia</name>
    <dbReference type="NCBI Taxonomy" id="292"/>
    <lineage>
        <taxon>Bacteria</taxon>
        <taxon>Pseudomonadati</taxon>
        <taxon>Pseudomonadota</taxon>
        <taxon>Betaproteobacteria</taxon>
        <taxon>Burkholderiales</taxon>
        <taxon>Burkholderiaceae</taxon>
        <taxon>Burkholderia</taxon>
        <taxon>Burkholderia cepacia complex</taxon>
    </lineage>
</organism>
<proteinExistence type="predicted"/>
<sequence>MTFEPFIRRVAQTHREQNIGDRVLPFDTFQPIPALVEIVPCPFAGHLDHAVTQALAHFAGLRFSVGANQPTTILGSGIDDGGGIMRHLGWHGRHRLDQIEQLHRVAPAVAVGIVIDKGPALPMGKVGVAVDLRACTIEVDEGRRARVE</sequence>
<gene>
    <name evidence="1" type="ORF">WS90_15435</name>
</gene>
<dbReference type="EMBL" id="LOYH01000055">
    <property type="protein sequence ID" value="KVK81189.1"/>
    <property type="molecule type" value="Genomic_DNA"/>
</dbReference>
<accession>A0A103ZJX7</accession>
<evidence type="ECO:0000313" key="2">
    <source>
        <dbReference type="Proteomes" id="UP000069001"/>
    </source>
</evidence>
<reference evidence="1 2" key="1">
    <citation type="submission" date="2015-11" db="EMBL/GenBank/DDBJ databases">
        <title>Expanding the genomic diversity of Burkholderia species for the development of highly accurate diagnostics.</title>
        <authorList>
            <person name="Sahl J."/>
            <person name="Keim P."/>
            <person name="Wagner D."/>
        </authorList>
    </citation>
    <scope>NUCLEOTIDE SEQUENCE [LARGE SCALE GENOMIC DNA]</scope>
    <source>
        <strain evidence="1 2">MSMB1302</strain>
    </source>
</reference>
<protein>
    <submittedName>
        <fullName evidence="1">Uncharacterized protein</fullName>
    </submittedName>
</protein>
<name>A0A103ZJX7_BURCE</name>
<comment type="caution">
    <text evidence="1">The sequence shown here is derived from an EMBL/GenBank/DDBJ whole genome shotgun (WGS) entry which is preliminary data.</text>
</comment>